<gene>
    <name evidence="2" type="ORF">T02_15078</name>
</gene>
<dbReference type="Proteomes" id="UP000054721">
    <property type="component" value="Unassembled WGS sequence"/>
</dbReference>
<evidence type="ECO:0000313" key="3">
    <source>
        <dbReference type="Proteomes" id="UP000054721"/>
    </source>
</evidence>
<organism evidence="2 3">
    <name type="scientific">Trichinella nativa</name>
    <dbReference type="NCBI Taxonomy" id="6335"/>
    <lineage>
        <taxon>Eukaryota</taxon>
        <taxon>Metazoa</taxon>
        <taxon>Ecdysozoa</taxon>
        <taxon>Nematoda</taxon>
        <taxon>Enoplea</taxon>
        <taxon>Dorylaimia</taxon>
        <taxon>Trichinellida</taxon>
        <taxon>Trichinellidae</taxon>
        <taxon>Trichinella</taxon>
    </lineage>
</organism>
<evidence type="ECO:0000313" key="2">
    <source>
        <dbReference type="EMBL" id="KRZ49878.1"/>
    </source>
</evidence>
<evidence type="ECO:0000256" key="1">
    <source>
        <dbReference type="SAM" id="MobiDB-lite"/>
    </source>
</evidence>
<dbReference type="EMBL" id="JYDW01000289">
    <property type="protein sequence ID" value="KRZ49878.1"/>
    <property type="molecule type" value="Genomic_DNA"/>
</dbReference>
<sequence>MSPPHLIQERLCAALGEYQVSLPGRRLLLSRSSHSTDPSGRTHQLRPGVSAISQIRGKAGNSQSISSRSHQAPLSKRSEAGFGLCMRWTGGF</sequence>
<dbReference type="AlphaFoldDB" id="A0A0V1KRY3"/>
<keyword evidence="3" id="KW-1185">Reference proteome</keyword>
<reference evidence="2 3" key="1">
    <citation type="submission" date="2015-05" db="EMBL/GenBank/DDBJ databases">
        <title>Evolution of Trichinella species and genotypes.</title>
        <authorList>
            <person name="Korhonen P.K."/>
            <person name="Edoardo P."/>
            <person name="Giuseppe L.R."/>
            <person name="Gasser R.B."/>
        </authorList>
    </citation>
    <scope>NUCLEOTIDE SEQUENCE [LARGE SCALE GENOMIC DNA]</scope>
    <source>
        <strain evidence="2">ISS10</strain>
    </source>
</reference>
<name>A0A0V1KRY3_9BILA</name>
<proteinExistence type="predicted"/>
<protein>
    <submittedName>
        <fullName evidence="2">Uncharacterized protein</fullName>
    </submittedName>
</protein>
<comment type="caution">
    <text evidence="2">The sequence shown here is derived from an EMBL/GenBank/DDBJ whole genome shotgun (WGS) entry which is preliminary data.</text>
</comment>
<feature type="compositionally biased region" description="Polar residues" evidence="1">
    <location>
        <begin position="60"/>
        <end position="72"/>
    </location>
</feature>
<accession>A0A0V1KRY3</accession>
<feature type="region of interest" description="Disordered" evidence="1">
    <location>
        <begin position="55"/>
        <end position="76"/>
    </location>
</feature>